<feature type="region of interest" description="Disordered" evidence="1">
    <location>
        <begin position="227"/>
        <end position="261"/>
    </location>
</feature>
<feature type="compositionally biased region" description="Polar residues" evidence="1">
    <location>
        <begin position="530"/>
        <end position="540"/>
    </location>
</feature>
<dbReference type="Proteomes" id="UP000078559">
    <property type="component" value="Chromosome 10"/>
</dbReference>
<dbReference type="OrthoDB" id="4709576at2759"/>
<protein>
    <submittedName>
        <fullName evidence="2">Uncharacterized protein</fullName>
    </submittedName>
</protein>
<reference evidence="2" key="1">
    <citation type="submission" date="2014-12" db="EMBL/GenBank/DDBJ databases">
        <title>Genome Sequence of Valsa Canker Pathogens Uncovers a Specific Adaption of Colonization on Woody Bark.</title>
        <authorList>
            <person name="Yin Z."/>
            <person name="Liu H."/>
            <person name="Gao X."/>
            <person name="Li Z."/>
            <person name="Song N."/>
            <person name="Ke X."/>
            <person name="Dai Q."/>
            <person name="Wu Y."/>
            <person name="Sun Y."/>
            <person name="Xu J.-R."/>
            <person name="Kang Z.K."/>
            <person name="Wang L."/>
            <person name="Huang L."/>
        </authorList>
    </citation>
    <scope>NUCLEOTIDE SEQUENCE [LARGE SCALE GENOMIC DNA]</scope>
    <source>
        <strain evidence="2">03-8</strain>
    </source>
</reference>
<evidence type="ECO:0000313" key="2">
    <source>
        <dbReference type="EMBL" id="KUI73218.1"/>
    </source>
</evidence>
<name>A0A194WAW4_CYTMA</name>
<feature type="compositionally biased region" description="Low complexity" evidence="1">
    <location>
        <begin position="519"/>
        <end position="529"/>
    </location>
</feature>
<evidence type="ECO:0000256" key="1">
    <source>
        <dbReference type="SAM" id="MobiDB-lite"/>
    </source>
</evidence>
<evidence type="ECO:0000313" key="3">
    <source>
        <dbReference type="Proteomes" id="UP000078559"/>
    </source>
</evidence>
<sequence>MDARVTVAVEDYRSTCANEREKYLLQSPISPDRRPRRRVLVRQDQGEQRNQVAFKMPEELVKLDSDPKRAYAHGILLRPKHRKGDPIWLMESASKGLSRASVQARTHIAAVNLRTWKSILVALEDVCWIPKYRKIDCSEGDDELLTISGTLVKKYDMKTYSLVVVQRLHVRNGILEAERAEVTEMIEQDTWKYQNLTALPDGERRIEELFHRCLACVAPVTVLDVDTDEDDATQSSNEGLETDTDTEPDQTISLSASPPEDISEDASLSIIIDVPPVEGEDDPVMVQRHLDLERKVLTKLARPPEPILPDGPPLRICNLGHRCPTPSSIFFQANMPSVENPYPRHHHLEDHECVIGAAHEIHCVFQYRKYGNDREAIDRRSCIIPPIMRHTCCNPNAWPKNKWLFRPPSNMIDVGEGEVVVKQGYRGSFSVVGERESDFSDLPVAVQEIAFDPSRDLDELGRRLFGYQEKVGMMEEAMKWINSFCDSVSSSCEQPVHDRQQEQPQPQQPTIPGRGLGVPGSCSPGPSSSTLINGPLNAQTGPDHRLGSASRPIVLDGDQEEDDIQEEQEPEAFGDRHFYDDEDEYL</sequence>
<feature type="compositionally biased region" description="Acidic residues" evidence="1">
    <location>
        <begin position="557"/>
        <end position="572"/>
    </location>
</feature>
<gene>
    <name evidence="2" type="ORF">VM1G_08820</name>
</gene>
<keyword evidence="3" id="KW-1185">Reference proteome</keyword>
<accession>A0A194WAW4</accession>
<proteinExistence type="predicted"/>
<dbReference type="EMBL" id="CM003107">
    <property type="protein sequence ID" value="KUI73218.1"/>
    <property type="molecule type" value="Genomic_DNA"/>
</dbReference>
<dbReference type="AlphaFoldDB" id="A0A194WAW4"/>
<organism evidence="2 3">
    <name type="scientific">Cytospora mali</name>
    <name type="common">Apple Valsa canker fungus</name>
    <name type="synonym">Valsa mali</name>
    <dbReference type="NCBI Taxonomy" id="578113"/>
    <lineage>
        <taxon>Eukaryota</taxon>
        <taxon>Fungi</taxon>
        <taxon>Dikarya</taxon>
        <taxon>Ascomycota</taxon>
        <taxon>Pezizomycotina</taxon>
        <taxon>Sordariomycetes</taxon>
        <taxon>Sordariomycetidae</taxon>
        <taxon>Diaporthales</taxon>
        <taxon>Cytosporaceae</taxon>
        <taxon>Cytospora</taxon>
    </lineage>
</organism>
<feature type="region of interest" description="Disordered" evidence="1">
    <location>
        <begin position="491"/>
        <end position="586"/>
    </location>
</feature>